<protein>
    <submittedName>
        <fullName evidence="2">Uncharacterized protein</fullName>
    </submittedName>
</protein>
<name>A0AAN7XKZ0_ELEMC</name>
<evidence type="ECO:0000256" key="1">
    <source>
        <dbReference type="SAM" id="MobiDB-lite"/>
    </source>
</evidence>
<dbReference type="AlphaFoldDB" id="A0AAN7XKZ0"/>
<organism evidence="2 3">
    <name type="scientific">Eleginops maclovinus</name>
    <name type="common">Patagonian blennie</name>
    <name type="synonym">Eleginus maclovinus</name>
    <dbReference type="NCBI Taxonomy" id="56733"/>
    <lineage>
        <taxon>Eukaryota</taxon>
        <taxon>Metazoa</taxon>
        <taxon>Chordata</taxon>
        <taxon>Craniata</taxon>
        <taxon>Vertebrata</taxon>
        <taxon>Euteleostomi</taxon>
        <taxon>Actinopterygii</taxon>
        <taxon>Neopterygii</taxon>
        <taxon>Teleostei</taxon>
        <taxon>Neoteleostei</taxon>
        <taxon>Acanthomorphata</taxon>
        <taxon>Eupercaria</taxon>
        <taxon>Perciformes</taxon>
        <taxon>Notothenioidei</taxon>
        <taxon>Eleginopidae</taxon>
        <taxon>Eleginops</taxon>
    </lineage>
</organism>
<accession>A0AAN7XKZ0</accession>
<proteinExistence type="predicted"/>
<feature type="region of interest" description="Disordered" evidence="1">
    <location>
        <begin position="60"/>
        <end position="79"/>
    </location>
</feature>
<reference evidence="2 3" key="2">
    <citation type="journal article" date="2023" name="Mol. Biol. Evol.">
        <title>Genomics of Secondarily Temperate Adaptation in the Only Non-Antarctic Icefish.</title>
        <authorList>
            <person name="Rivera-Colon A.G."/>
            <person name="Rayamajhi N."/>
            <person name="Minhas B.F."/>
            <person name="Madrigal G."/>
            <person name="Bilyk K.T."/>
            <person name="Yoon V."/>
            <person name="Hune M."/>
            <person name="Gregory S."/>
            <person name="Cheng C.H.C."/>
            <person name="Catchen J.M."/>
        </authorList>
    </citation>
    <scope>NUCLEOTIDE SEQUENCE [LARGE SCALE GENOMIC DNA]</scope>
    <source>
        <strain evidence="2">JMC-PN-2008</strain>
    </source>
</reference>
<reference evidence="2 3" key="1">
    <citation type="journal article" date="2023" name="Genes (Basel)">
        <title>Chromosome-Level Genome Assembly and Circadian Gene Repertoire of the Patagonia Blennie Eleginops maclovinus-The Closest Ancestral Proxy of Antarctic Cryonotothenioids.</title>
        <authorList>
            <person name="Cheng C.C."/>
            <person name="Rivera-Colon A.G."/>
            <person name="Minhas B.F."/>
            <person name="Wilson L."/>
            <person name="Rayamajhi N."/>
            <person name="Vargas-Chacoff L."/>
            <person name="Catchen J.M."/>
        </authorList>
    </citation>
    <scope>NUCLEOTIDE SEQUENCE [LARGE SCALE GENOMIC DNA]</scope>
    <source>
        <strain evidence="2">JMC-PN-2008</strain>
    </source>
</reference>
<dbReference type="EMBL" id="JAUZQC010000012">
    <property type="protein sequence ID" value="KAK5862716.1"/>
    <property type="molecule type" value="Genomic_DNA"/>
</dbReference>
<gene>
    <name evidence="2" type="ORF">PBY51_018085</name>
</gene>
<keyword evidence="3" id="KW-1185">Reference proteome</keyword>
<evidence type="ECO:0000313" key="2">
    <source>
        <dbReference type="EMBL" id="KAK5862716.1"/>
    </source>
</evidence>
<evidence type="ECO:0000313" key="3">
    <source>
        <dbReference type="Proteomes" id="UP001346869"/>
    </source>
</evidence>
<dbReference type="Proteomes" id="UP001346869">
    <property type="component" value="Unassembled WGS sequence"/>
</dbReference>
<comment type="caution">
    <text evidence="2">The sequence shown here is derived from an EMBL/GenBank/DDBJ whole genome shotgun (WGS) entry which is preliminary data.</text>
</comment>
<sequence>MEGEGSSRGLGEGERVELGALIHCLLAGPSKVALIIVVKKLSRCSLLSWSSQTLWPVLRNNNGNQKRTEGQPSRVYIVP</sequence>